<dbReference type="EMBL" id="OX459940">
    <property type="protein sequence ID" value="CAI9173939.1"/>
    <property type="molecule type" value="Genomic_DNA"/>
</dbReference>
<dbReference type="Proteomes" id="UP001176941">
    <property type="component" value="Chromosome 4"/>
</dbReference>
<reference evidence="2" key="1">
    <citation type="submission" date="2023-04" db="EMBL/GenBank/DDBJ databases">
        <authorList>
            <consortium name="ELIXIR-Norway"/>
        </authorList>
    </citation>
    <scope>NUCLEOTIDE SEQUENCE [LARGE SCALE GENOMIC DNA]</scope>
</reference>
<accession>A0ABN8ZQ71</accession>
<evidence type="ECO:0000313" key="3">
    <source>
        <dbReference type="Proteomes" id="UP001176941"/>
    </source>
</evidence>
<proteinExistence type="predicted"/>
<feature type="region of interest" description="Disordered" evidence="1">
    <location>
        <begin position="17"/>
        <end position="86"/>
    </location>
</feature>
<protein>
    <submittedName>
        <fullName evidence="2">Uncharacterized protein</fullName>
    </submittedName>
</protein>
<gene>
    <name evidence="2" type="ORF">MRATA1EN1_LOCUS22901</name>
</gene>
<keyword evidence="3" id="KW-1185">Reference proteome</keyword>
<sequence>MKRPQLRPRCLLGAVVVLSPHHSPNPGPTSNEKHRGTAWNYQSRQALRREPAARPASVARRERGGEPEEAGSEDPESGSFFHKQRIPPPQPFSLLYAAKVQRAPSPLRVIVPHLRSSTPGTPSPPPEPLQLSCLCSALGPTPTPWGRP</sequence>
<name>A0ABN8ZQ71_RANTA</name>
<evidence type="ECO:0000313" key="2">
    <source>
        <dbReference type="EMBL" id="CAI9173939.1"/>
    </source>
</evidence>
<feature type="compositionally biased region" description="Acidic residues" evidence="1">
    <location>
        <begin position="67"/>
        <end position="76"/>
    </location>
</feature>
<organism evidence="2 3">
    <name type="scientific">Rangifer tarandus platyrhynchus</name>
    <name type="common">Svalbard reindeer</name>
    <dbReference type="NCBI Taxonomy" id="3082113"/>
    <lineage>
        <taxon>Eukaryota</taxon>
        <taxon>Metazoa</taxon>
        <taxon>Chordata</taxon>
        <taxon>Craniata</taxon>
        <taxon>Vertebrata</taxon>
        <taxon>Euteleostomi</taxon>
        <taxon>Mammalia</taxon>
        <taxon>Eutheria</taxon>
        <taxon>Laurasiatheria</taxon>
        <taxon>Artiodactyla</taxon>
        <taxon>Ruminantia</taxon>
        <taxon>Pecora</taxon>
        <taxon>Cervidae</taxon>
        <taxon>Odocoileinae</taxon>
        <taxon>Rangifer</taxon>
    </lineage>
</organism>
<feature type="region of interest" description="Disordered" evidence="1">
    <location>
        <begin position="111"/>
        <end position="148"/>
    </location>
</feature>
<evidence type="ECO:0000256" key="1">
    <source>
        <dbReference type="SAM" id="MobiDB-lite"/>
    </source>
</evidence>